<keyword evidence="2" id="KW-0472">Membrane</keyword>
<evidence type="ECO:0000313" key="4">
    <source>
        <dbReference type="Proteomes" id="UP000636960"/>
    </source>
</evidence>
<keyword evidence="2" id="KW-0812">Transmembrane</keyword>
<evidence type="ECO:0000256" key="2">
    <source>
        <dbReference type="SAM" id="Phobius"/>
    </source>
</evidence>
<dbReference type="AlphaFoldDB" id="A0A919JUX4"/>
<dbReference type="EMBL" id="BOMV01000007">
    <property type="protein sequence ID" value="GIE93872.1"/>
    <property type="molecule type" value="Genomic_DNA"/>
</dbReference>
<feature type="region of interest" description="Disordered" evidence="1">
    <location>
        <begin position="1"/>
        <end position="32"/>
    </location>
</feature>
<feature type="compositionally biased region" description="Basic residues" evidence="1">
    <location>
        <begin position="162"/>
        <end position="173"/>
    </location>
</feature>
<accession>A0A919JUX4</accession>
<evidence type="ECO:0000313" key="3">
    <source>
        <dbReference type="EMBL" id="GIE93872.1"/>
    </source>
</evidence>
<organism evidence="3 4">
    <name type="scientific">Paractinoplanes rishiriensis</name>
    <dbReference type="NCBI Taxonomy" id="1050105"/>
    <lineage>
        <taxon>Bacteria</taxon>
        <taxon>Bacillati</taxon>
        <taxon>Actinomycetota</taxon>
        <taxon>Actinomycetes</taxon>
        <taxon>Micromonosporales</taxon>
        <taxon>Micromonosporaceae</taxon>
        <taxon>Paractinoplanes</taxon>
    </lineage>
</organism>
<sequence length="173" mass="18535">MAEFTPGDPGDEGPGAAAPGPGPNGEPGGGAAAQEFHDFTEIEGTPSEHASVEVGLGDVTYAVSLKLSSYVFIPLLAMALVGGSMFFAYKMSQSPYAGWTLLGVAIFSMFVLGSAGWFAHKLLKMEKAYDPNKPPVVNLRRRTPHHTSSGALDQRKFEKRINARGKNKRPRSR</sequence>
<dbReference type="Proteomes" id="UP000636960">
    <property type="component" value="Unassembled WGS sequence"/>
</dbReference>
<keyword evidence="4" id="KW-1185">Reference proteome</keyword>
<feature type="transmembrane region" description="Helical" evidence="2">
    <location>
        <begin position="70"/>
        <end position="90"/>
    </location>
</feature>
<evidence type="ECO:0000256" key="1">
    <source>
        <dbReference type="SAM" id="MobiDB-lite"/>
    </source>
</evidence>
<feature type="region of interest" description="Disordered" evidence="1">
    <location>
        <begin position="134"/>
        <end position="173"/>
    </location>
</feature>
<reference evidence="3" key="1">
    <citation type="submission" date="2021-01" db="EMBL/GenBank/DDBJ databases">
        <title>Whole genome shotgun sequence of Actinoplanes rishiriensis NBRC 108556.</title>
        <authorList>
            <person name="Komaki H."/>
            <person name="Tamura T."/>
        </authorList>
    </citation>
    <scope>NUCLEOTIDE SEQUENCE</scope>
    <source>
        <strain evidence="3">NBRC 108556</strain>
    </source>
</reference>
<comment type="caution">
    <text evidence="3">The sequence shown here is derived from an EMBL/GenBank/DDBJ whole genome shotgun (WGS) entry which is preliminary data.</text>
</comment>
<name>A0A919JUX4_9ACTN</name>
<dbReference type="RefSeq" id="WP_203780155.1">
    <property type="nucleotide sequence ID" value="NZ_BOMV01000007.1"/>
</dbReference>
<keyword evidence="2" id="KW-1133">Transmembrane helix</keyword>
<proteinExistence type="predicted"/>
<protein>
    <submittedName>
        <fullName evidence="3">Uncharacterized protein</fullName>
    </submittedName>
</protein>
<feature type="transmembrane region" description="Helical" evidence="2">
    <location>
        <begin position="96"/>
        <end position="119"/>
    </location>
</feature>
<gene>
    <name evidence="3" type="ORF">Ari01nite_13370</name>
</gene>